<dbReference type="InterPro" id="IPR012334">
    <property type="entry name" value="Pectin_lyas_fold"/>
</dbReference>
<accession>A0A1I2UAL5</accession>
<keyword evidence="4" id="KW-1185">Reference proteome</keyword>
<dbReference type="InterPro" id="IPR006626">
    <property type="entry name" value="PbH1"/>
</dbReference>
<dbReference type="EMBL" id="FOOQ01000003">
    <property type="protein sequence ID" value="SFG74128.1"/>
    <property type="molecule type" value="Genomic_DNA"/>
</dbReference>
<sequence length="492" mass="52584">MNRRQYLKLFGATATAGVLAGCGGQDTPTDSPPTETPTGPEESPEGQSPTETGPYGFNFDTVLDAVDDLGMDPNGKEPIDDAFLGFLKRSSTLLEFPPGRYRFENQHKVKKANTLGIRGTGKNRRKVIFSTPSKKARKFIVVENGGNGFLMENVTFDHGSGAGSIGNVLRLDDNLRVQNVEHIGFNPTDQNGAVDNLSPQILTKDGTAIVDTFVRTGPTDIVSHGHLDGTANEGSIWLGGKHVGKLVIRNSLLKNTGTNAIYCSRTPGAVEVRNCRFVNNNQASLRIGGKGALVKNCTFEVNTNKTPKNNKGSLINPNCIVWETGNLGLTGGTIEGCTFNYDAAPRERVLSAIWADGSAGAFEVRDCRFSLNIPNARAIRADSPKDPRLGNTAAKPWNVTMKNIVVEGDIQTGPKPLIEIVGRPNSVLANCCLAVPDDEGIVKLVGSPGSSFQDINVTGSGNWLTGKTDKLVTKNITRESVCTKSMESVGAN</sequence>
<gene>
    <name evidence="3" type="ORF">SAMN04488063_2848</name>
</gene>
<feature type="region of interest" description="Disordered" evidence="1">
    <location>
        <begin position="18"/>
        <end position="56"/>
    </location>
</feature>
<evidence type="ECO:0000313" key="3">
    <source>
        <dbReference type="EMBL" id="SFG74128.1"/>
    </source>
</evidence>
<dbReference type="PROSITE" id="PS51257">
    <property type="entry name" value="PROKAR_LIPOPROTEIN"/>
    <property type="match status" value="1"/>
</dbReference>
<proteinExistence type="predicted"/>
<dbReference type="STRING" id="553467.SAMN04488063_2848"/>
<dbReference type="Gene3D" id="2.160.20.10">
    <property type="entry name" value="Single-stranded right-handed beta-helix, Pectin lyase-like"/>
    <property type="match status" value="1"/>
</dbReference>
<name>A0A1I2UAL5_9EURY</name>
<dbReference type="SUPFAM" id="SSF51126">
    <property type="entry name" value="Pectin lyase-like"/>
    <property type="match status" value="1"/>
</dbReference>
<evidence type="ECO:0000313" key="4">
    <source>
        <dbReference type="Proteomes" id="UP000198876"/>
    </source>
</evidence>
<dbReference type="OrthoDB" id="202667at2157"/>
<reference evidence="4" key="1">
    <citation type="submission" date="2016-10" db="EMBL/GenBank/DDBJ databases">
        <authorList>
            <person name="Varghese N."/>
            <person name="Submissions S."/>
        </authorList>
    </citation>
    <scope>NUCLEOTIDE SEQUENCE [LARGE SCALE GENOMIC DNA]</scope>
    <source>
        <strain evidence="4">CGMCC 1.7739</strain>
    </source>
</reference>
<dbReference type="AlphaFoldDB" id="A0A1I2UAL5"/>
<feature type="compositionally biased region" description="Low complexity" evidence="1">
    <location>
        <begin position="36"/>
        <end position="52"/>
    </location>
</feature>
<dbReference type="SMART" id="SM00710">
    <property type="entry name" value="PbH1"/>
    <property type="match status" value="5"/>
</dbReference>
<dbReference type="RefSeq" id="WP_092893227.1">
    <property type="nucleotide sequence ID" value="NZ_FOOQ01000003.1"/>
</dbReference>
<dbReference type="InterPro" id="IPR039448">
    <property type="entry name" value="Beta_helix"/>
</dbReference>
<feature type="domain" description="Right handed beta helix" evidence="2">
    <location>
        <begin position="244"/>
        <end position="373"/>
    </location>
</feature>
<protein>
    <submittedName>
        <fullName evidence="3">Right handed beta helix region</fullName>
    </submittedName>
</protein>
<dbReference type="Pfam" id="PF13229">
    <property type="entry name" value="Beta_helix"/>
    <property type="match status" value="1"/>
</dbReference>
<evidence type="ECO:0000256" key="1">
    <source>
        <dbReference type="SAM" id="MobiDB-lite"/>
    </source>
</evidence>
<organism evidence="3 4">
    <name type="scientific">Halopelagius inordinatus</name>
    <dbReference type="NCBI Taxonomy" id="553467"/>
    <lineage>
        <taxon>Archaea</taxon>
        <taxon>Methanobacteriati</taxon>
        <taxon>Methanobacteriota</taxon>
        <taxon>Stenosarchaea group</taxon>
        <taxon>Halobacteria</taxon>
        <taxon>Halobacteriales</taxon>
        <taxon>Haloferacaceae</taxon>
    </lineage>
</organism>
<dbReference type="Proteomes" id="UP000198876">
    <property type="component" value="Unassembled WGS sequence"/>
</dbReference>
<dbReference type="InterPro" id="IPR011050">
    <property type="entry name" value="Pectin_lyase_fold/virulence"/>
</dbReference>
<evidence type="ECO:0000259" key="2">
    <source>
        <dbReference type="Pfam" id="PF13229"/>
    </source>
</evidence>